<dbReference type="RefSeq" id="WP_226613500.1">
    <property type="nucleotide sequence ID" value="NZ_JAJAQI010000057.1"/>
</dbReference>
<keyword evidence="3" id="KW-1185">Reference proteome</keyword>
<accession>A0A9X1IHT5</accession>
<sequence>MSSELELKVMCVSRPVALASILLLAGTGCAPVVPYHPPPHTGHAPTTMRGDGHGSTMPSADLTRAGGMYPGAAGRVRDHQEHGLDPDAGGQYGGAGYGTGAYGPPR</sequence>
<comment type="caution">
    <text evidence="2">The sequence shown here is derived from an EMBL/GenBank/DDBJ whole genome shotgun (WGS) entry which is preliminary data.</text>
</comment>
<dbReference type="EMBL" id="JAJAQI010000057">
    <property type="protein sequence ID" value="MCB4824914.1"/>
    <property type="molecule type" value="Genomic_DNA"/>
</dbReference>
<feature type="region of interest" description="Disordered" evidence="1">
    <location>
        <begin position="40"/>
        <end position="106"/>
    </location>
</feature>
<evidence type="ECO:0008006" key="4">
    <source>
        <dbReference type="Google" id="ProtNLM"/>
    </source>
</evidence>
<dbReference type="AlphaFoldDB" id="A0A9X1IHT5"/>
<proteinExistence type="predicted"/>
<dbReference type="Proteomes" id="UP001139311">
    <property type="component" value="Unassembled WGS sequence"/>
</dbReference>
<name>A0A9X1IHT5_9PROT</name>
<protein>
    <recommendedName>
        <fullName evidence="4">Lipoprotein</fullName>
    </recommendedName>
</protein>
<organism evidence="2 3">
    <name type="scientific">Roseicella aerolata</name>
    <dbReference type="NCBI Taxonomy" id="2883479"/>
    <lineage>
        <taxon>Bacteria</taxon>
        <taxon>Pseudomonadati</taxon>
        <taxon>Pseudomonadota</taxon>
        <taxon>Alphaproteobacteria</taxon>
        <taxon>Acetobacterales</taxon>
        <taxon>Roseomonadaceae</taxon>
        <taxon>Roseicella</taxon>
    </lineage>
</organism>
<feature type="compositionally biased region" description="Gly residues" evidence="1">
    <location>
        <begin position="90"/>
        <end position="106"/>
    </location>
</feature>
<feature type="compositionally biased region" description="Basic and acidic residues" evidence="1">
    <location>
        <begin position="75"/>
        <end position="85"/>
    </location>
</feature>
<gene>
    <name evidence="2" type="ORF">LHA35_24605</name>
</gene>
<evidence type="ECO:0000313" key="2">
    <source>
        <dbReference type="EMBL" id="MCB4824914.1"/>
    </source>
</evidence>
<evidence type="ECO:0000313" key="3">
    <source>
        <dbReference type="Proteomes" id="UP001139311"/>
    </source>
</evidence>
<evidence type="ECO:0000256" key="1">
    <source>
        <dbReference type="SAM" id="MobiDB-lite"/>
    </source>
</evidence>
<reference evidence="2" key="1">
    <citation type="submission" date="2021-10" db="EMBL/GenBank/DDBJ databases">
        <title>Roseicella aerolatum sp. nov., isolated from aerosols of e-waste dismantling site.</title>
        <authorList>
            <person name="Qin T."/>
        </authorList>
    </citation>
    <scope>NUCLEOTIDE SEQUENCE</scope>
    <source>
        <strain evidence="2">GB24</strain>
    </source>
</reference>